<evidence type="ECO:0000256" key="6">
    <source>
        <dbReference type="ARBA" id="ARBA00023136"/>
    </source>
</evidence>
<evidence type="ECO:0000256" key="7">
    <source>
        <dbReference type="SAM" id="Phobius"/>
    </source>
</evidence>
<feature type="transmembrane region" description="Helical" evidence="7">
    <location>
        <begin position="70"/>
        <end position="93"/>
    </location>
</feature>
<comment type="caution">
    <text evidence="8">The sequence shown here is derived from an EMBL/GenBank/DDBJ whole genome shotgun (WGS) entry which is preliminary data.</text>
</comment>
<keyword evidence="3" id="KW-1003">Cell membrane</keyword>
<keyword evidence="6 7" id="KW-0472">Membrane</keyword>
<evidence type="ECO:0000313" key="8">
    <source>
        <dbReference type="EMBL" id="PAK21647.1"/>
    </source>
</evidence>
<feature type="transmembrane region" description="Helical" evidence="7">
    <location>
        <begin position="152"/>
        <end position="175"/>
    </location>
</feature>
<keyword evidence="4 7" id="KW-0812">Transmembrane</keyword>
<dbReference type="EMBL" id="NQNY01000002">
    <property type="protein sequence ID" value="PAK21647.1"/>
    <property type="molecule type" value="Genomic_DNA"/>
</dbReference>
<dbReference type="RefSeq" id="WP_095334501.1">
    <property type="nucleotide sequence ID" value="NZ_NQNY01000002.1"/>
</dbReference>
<evidence type="ECO:0000256" key="2">
    <source>
        <dbReference type="ARBA" id="ARBA00022448"/>
    </source>
</evidence>
<dbReference type="InterPro" id="IPR035906">
    <property type="entry name" value="MetI-like_sf"/>
</dbReference>
<organism evidence="8 9">
    <name type="scientific">Mycoplasmopsis agassizii</name>
    <dbReference type="NCBI Taxonomy" id="33922"/>
    <lineage>
        <taxon>Bacteria</taxon>
        <taxon>Bacillati</taxon>
        <taxon>Mycoplasmatota</taxon>
        <taxon>Mycoplasmoidales</taxon>
        <taxon>Metamycoplasmataceae</taxon>
        <taxon>Mycoplasmopsis</taxon>
    </lineage>
</organism>
<dbReference type="PANTHER" id="PTHR43227:SF11">
    <property type="entry name" value="BLL4140 PROTEIN"/>
    <property type="match status" value="1"/>
</dbReference>
<reference evidence="9" key="1">
    <citation type="submission" date="2017-08" db="EMBL/GenBank/DDBJ databases">
        <authorList>
            <person name="Alvarez-Ponce D."/>
            <person name="Weitzman C.L."/>
            <person name="Tillett R.L."/>
            <person name="Sandmeier F.C."/>
            <person name="Tracy C.R."/>
        </authorList>
    </citation>
    <scope>NUCLEOTIDE SEQUENCE [LARGE SCALE GENOMIC DNA]</scope>
    <source>
        <strain evidence="9">723</strain>
    </source>
</reference>
<dbReference type="OrthoDB" id="400343at2"/>
<dbReference type="Gene3D" id="1.10.3720.10">
    <property type="entry name" value="MetI-like"/>
    <property type="match status" value="1"/>
</dbReference>
<feature type="transmembrane region" description="Helical" evidence="7">
    <location>
        <begin position="208"/>
        <end position="229"/>
    </location>
</feature>
<evidence type="ECO:0000256" key="1">
    <source>
        <dbReference type="ARBA" id="ARBA00004651"/>
    </source>
</evidence>
<evidence type="ECO:0008006" key="10">
    <source>
        <dbReference type="Google" id="ProtNLM"/>
    </source>
</evidence>
<evidence type="ECO:0000313" key="9">
    <source>
        <dbReference type="Proteomes" id="UP000216943"/>
    </source>
</evidence>
<dbReference type="SUPFAM" id="SSF161098">
    <property type="entry name" value="MetI-like"/>
    <property type="match status" value="1"/>
</dbReference>
<dbReference type="InterPro" id="IPR050809">
    <property type="entry name" value="UgpAE/MalFG_permease"/>
</dbReference>
<protein>
    <recommendedName>
        <fullName evidence="10">Sugar ABC transporter permease</fullName>
    </recommendedName>
</protein>
<evidence type="ECO:0000256" key="4">
    <source>
        <dbReference type="ARBA" id="ARBA00022692"/>
    </source>
</evidence>
<keyword evidence="5 7" id="KW-1133">Transmembrane helix</keyword>
<dbReference type="PANTHER" id="PTHR43227">
    <property type="entry name" value="BLL4140 PROTEIN"/>
    <property type="match status" value="1"/>
</dbReference>
<dbReference type="AlphaFoldDB" id="A0A269TJW4"/>
<dbReference type="Proteomes" id="UP000216943">
    <property type="component" value="Unassembled WGS sequence"/>
</dbReference>
<feature type="transmembrane region" description="Helical" evidence="7">
    <location>
        <begin position="260"/>
        <end position="281"/>
    </location>
</feature>
<proteinExistence type="predicted"/>
<evidence type="ECO:0000256" key="3">
    <source>
        <dbReference type="ARBA" id="ARBA00022475"/>
    </source>
</evidence>
<gene>
    <name evidence="8" type="ORF">CJJ23_00740</name>
</gene>
<evidence type="ECO:0000256" key="5">
    <source>
        <dbReference type="ARBA" id="ARBA00022989"/>
    </source>
</evidence>
<dbReference type="GO" id="GO:0005886">
    <property type="term" value="C:plasma membrane"/>
    <property type="evidence" value="ECO:0007669"/>
    <property type="project" value="UniProtKB-SubCell"/>
</dbReference>
<sequence>MKNNLKGFLFLLPAILLVIVFIILPFAFAIGEAFKVKNSLIFSQFSLGTENFTTVANERLFLISFRNSNFLLFITMPITLLFSLWFAFLINSLKIKWLKKLITTTYFSQFFVSIYAIGMSFIFLFDVDKNVFNQIFNTNIRFSDDSQGFTSLLTLSIFLAWRLFSFNFIFIYFSLAKISEQKIAMVKLDNLNFINKWKHLYYPEIRKTLIMLIYLNMLEAVFLFPDAIFKDPSGILLYDASTLANYIYYWLTTGPDYAKAAVGSIFTILYLIGIVSFYFTVKFSVKIIKNGGIKNVWKLKFMKQKN</sequence>
<name>A0A269TJW4_9BACT</name>
<feature type="transmembrane region" description="Helical" evidence="7">
    <location>
        <begin position="7"/>
        <end position="30"/>
    </location>
</feature>
<feature type="transmembrane region" description="Helical" evidence="7">
    <location>
        <begin position="105"/>
        <end position="125"/>
    </location>
</feature>
<comment type="subcellular location">
    <subcellularLocation>
        <location evidence="1">Cell membrane</location>
        <topology evidence="1">Multi-pass membrane protein</topology>
    </subcellularLocation>
</comment>
<accession>A0A269TJW4</accession>
<keyword evidence="2" id="KW-0813">Transport</keyword>